<gene>
    <name evidence="1" type="ordered locus">Bacsa_2193</name>
</gene>
<reference evidence="1 2" key="1">
    <citation type="journal article" date="2011" name="Stand. Genomic Sci.">
        <title>Complete genome sequence of Bacteroides salanitronis type strain (BL78).</title>
        <authorList>
            <person name="Gronow S."/>
            <person name="Held B."/>
            <person name="Lucas S."/>
            <person name="Lapidus A."/>
            <person name="Del Rio T.G."/>
            <person name="Nolan M."/>
            <person name="Tice H."/>
            <person name="Deshpande S."/>
            <person name="Cheng J.F."/>
            <person name="Pitluck S."/>
            <person name="Liolios K."/>
            <person name="Pagani I."/>
            <person name="Ivanova N."/>
            <person name="Mavromatis K."/>
            <person name="Pati A."/>
            <person name="Tapia R."/>
            <person name="Han C."/>
            <person name="Goodwin L."/>
            <person name="Chen A."/>
            <person name="Palaniappan K."/>
            <person name="Land M."/>
            <person name="Hauser L."/>
            <person name="Chang Y.J."/>
            <person name="Jeffries C.D."/>
            <person name="Brambilla E.M."/>
            <person name="Rohde M."/>
            <person name="Goker M."/>
            <person name="Detter J.C."/>
            <person name="Woyke T."/>
            <person name="Bristow J."/>
            <person name="Markowitz V."/>
            <person name="Hugenholtz P."/>
            <person name="Kyrpides N.C."/>
            <person name="Klenk H.P."/>
            <person name="Eisen J.A."/>
        </authorList>
    </citation>
    <scope>NUCLEOTIDE SEQUENCE [LARGE SCALE GENOMIC DNA]</scope>
    <source>
        <strain evidence="1 2">DSM 18170</strain>
    </source>
</reference>
<name>F0R4Z9_PHOSB</name>
<keyword evidence="2" id="KW-1185">Reference proteome</keyword>
<organism evidence="1 2">
    <name type="scientific">Phocaeicola salanitronis (strain DSM 18170 / JCM 13657 / CCUG 60908 / BL78)</name>
    <name type="common">Bacteroides salanitronis</name>
    <dbReference type="NCBI Taxonomy" id="667015"/>
    <lineage>
        <taxon>Bacteria</taxon>
        <taxon>Pseudomonadati</taxon>
        <taxon>Bacteroidota</taxon>
        <taxon>Bacteroidia</taxon>
        <taxon>Bacteroidales</taxon>
        <taxon>Bacteroidaceae</taxon>
        <taxon>Phocaeicola</taxon>
    </lineage>
</organism>
<dbReference type="EMBL" id="CP002530">
    <property type="protein sequence ID" value="ADY36746.1"/>
    <property type="molecule type" value="Genomic_DNA"/>
</dbReference>
<dbReference type="RefSeq" id="WP_013618175.1">
    <property type="nucleotide sequence ID" value="NC_015164.1"/>
</dbReference>
<protein>
    <submittedName>
        <fullName evidence="1">Uncharacterized protein</fullName>
    </submittedName>
</protein>
<evidence type="ECO:0000313" key="2">
    <source>
        <dbReference type="Proteomes" id="UP000007486"/>
    </source>
</evidence>
<dbReference type="Proteomes" id="UP000007486">
    <property type="component" value="Chromosome"/>
</dbReference>
<dbReference type="KEGG" id="bsa:Bacsa_2193"/>
<dbReference type="HOGENOM" id="CLU_3022511_0_0_10"/>
<proteinExistence type="predicted"/>
<dbReference type="AlphaFoldDB" id="F0R4Z9"/>
<sequence>MATYYGRKYKLLELKHRFKGIISLYAYCKCRLPFREHHHLIYPAQASLPLPVSPL</sequence>
<accession>F0R4Z9</accession>
<evidence type="ECO:0000313" key="1">
    <source>
        <dbReference type="EMBL" id="ADY36746.1"/>
    </source>
</evidence>